<dbReference type="SUPFAM" id="SSF51395">
    <property type="entry name" value="FMN-linked oxidoreductases"/>
    <property type="match status" value="1"/>
</dbReference>
<keyword evidence="3" id="KW-0560">Oxidoreductase</keyword>
<proteinExistence type="inferred from homology"/>
<comment type="caution">
    <text evidence="5">The sequence shown here is derived from an EMBL/GenBank/DDBJ whole genome shotgun (WGS) entry which is preliminary data.</text>
</comment>
<dbReference type="CDD" id="cd02933">
    <property type="entry name" value="OYE_like_FMN"/>
    <property type="match status" value="1"/>
</dbReference>
<gene>
    <name evidence="5" type="ORF">EV684_113148</name>
</gene>
<name>A0A4R2M7Z1_RUBGE</name>
<organism evidence="5 6">
    <name type="scientific">Rubrivivax gelatinosus</name>
    <name type="common">Rhodocyclus gelatinosus</name>
    <name type="synonym">Rhodopseudomonas gelatinosa</name>
    <dbReference type="NCBI Taxonomy" id="28068"/>
    <lineage>
        <taxon>Bacteria</taxon>
        <taxon>Pseudomonadati</taxon>
        <taxon>Pseudomonadota</taxon>
        <taxon>Betaproteobacteria</taxon>
        <taxon>Burkholderiales</taxon>
        <taxon>Sphaerotilaceae</taxon>
        <taxon>Rubrivivax</taxon>
    </lineage>
</organism>
<sequence>MPGLQGMLRRSNLAAMSTLFDPIRYGDIAAGSRIVMAPLTRNRASAGQVPNDLMVEYYRQRANPATGAGLIVTEAAQICPEGQGYLDTPGIYSPEQVAGWRRIAEAIHAEGGRAVIQLWHVGRISHVSLQPGGAAPVSSTARAAQSKTFTADGFVDCSAPRALRSDEIPGIVAAYVHAARCAVEAGFDGVEVHAANGYLIEQFLRDSINDRSDAYGGSPENRVRLFVEVLTAVAGAIGGGRTGVRISPVTPVNDAAQDSDAQSLYTLALDRVAGLGLAFVHVIEGQTGGARDVAPFDYAALRRHFAGPWIVNNGYSRELALEAVSSGAADAVAFGRPFIANPDLGLRLRRGAALNALNVPKLYGGGAEGYTDYPTLDAASA</sequence>
<dbReference type="GO" id="GO:0010181">
    <property type="term" value="F:FMN binding"/>
    <property type="evidence" value="ECO:0007669"/>
    <property type="project" value="InterPro"/>
</dbReference>
<dbReference type="PANTHER" id="PTHR22893">
    <property type="entry name" value="NADH OXIDOREDUCTASE-RELATED"/>
    <property type="match status" value="1"/>
</dbReference>
<dbReference type="GO" id="GO:0005829">
    <property type="term" value="C:cytosol"/>
    <property type="evidence" value="ECO:0007669"/>
    <property type="project" value="TreeGrafter"/>
</dbReference>
<dbReference type="Pfam" id="PF00724">
    <property type="entry name" value="Oxidored_FMN"/>
    <property type="match status" value="1"/>
</dbReference>
<dbReference type="InterPro" id="IPR013785">
    <property type="entry name" value="Aldolase_TIM"/>
</dbReference>
<dbReference type="InterPro" id="IPR001155">
    <property type="entry name" value="OxRdtase_FMN_N"/>
</dbReference>
<comment type="similarity">
    <text evidence="2">Belongs to the NADH:flavin oxidoreductase/NADH oxidase family.</text>
</comment>
<dbReference type="FunFam" id="3.20.20.70:FF:000059">
    <property type="entry name" value="N-ethylmaleimide reductase, FMN-linked"/>
    <property type="match status" value="1"/>
</dbReference>
<evidence type="ECO:0000256" key="3">
    <source>
        <dbReference type="ARBA" id="ARBA00023002"/>
    </source>
</evidence>
<protein>
    <submittedName>
        <fullName evidence="5">N-ethylmaleimide reductase</fullName>
    </submittedName>
</protein>
<dbReference type="PANTHER" id="PTHR22893:SF91">
    <property type="entry name" value="NADPH DEHYDROGENASE 2-RELATED"/>
    <property type="match status" value="1"/>
</dbReference>
<dbReference type="EMBL" id="SLXD01000013">
    <property type="protein sequence ID" value="TCP00517.1"/>
    <property type="molecule type" value="Genomic_DNA"/>
</dbReference>
<dbReference type="Proteomes" id="UP000295106">
    <property type="component" value="Unassembled WGS sequence"/>
</dbReference>
<evidence type="ECO:0000256" key="2">
    <source>
        <dbReference type="ARBA" id="ARBA00005979"/>
    </source>
</evidence>
<dbReference type="GO" id="GO:0016628">
    <property type="term" value="F:oxidoreductase activity, acting on the CH-CH group of donors, NAD or NADP as acceptor"/>
    <property type="evidence" value="ECO:0007669"/>
    <property type="project" value="UniProtKB-ARBA"/>
</dbReference>
<evidence type="ECO:0000313" key="6">
    <source>
        <dbReference type="Proteomes" id="UP000295106"/>
    </source>
</evidence>
<reference evidence="5 6" key="1">
    <citation type="submission" date="2019-03" db="EMBL/GenBank/DDBJ databases">
        <title>Genomic Encyclopedia of Type Strains, Phase IV (KMG-IV): sequencing the most valuable type-strain genomes for metagenomic binning, comparative biology and taxonomic classification.</title>
        <authorList>
            <person name="Goeker M."/>
        </authorList>
    </citation>
    <scope>NUCLEOTIDE SEQUENCE [LARGE SCALE GENOMIC DNA]</scope>
    <source>
        <strain evidence="5 6">DSM 1709</strain>
    </source>
</reference>
<feature type="domain" description="NADH:flavin oxidoreductase/NADH oxidase N-terminal" evidence="4">
    <location>
        <begin position="19"/>
        <end position="354"/>
    </location>
</feature>
<dbReference type="Gene3D" id="3.20.20.70">
    <property type="entry name" value="Aldolase class I"/>
    <property type="match status" value="1"/>
</dbReference>
<accession>A0A4R2M7Z1</accession>
<evidence type="ECO:0000256" key="1">
    <source>
        <dbReference type="ARBA" id="ARBA00001917"/>
    </source>
</evidence>
<dbReference type="AlphaFoldDB" id="A0A4R2M7Z1"/>
<comment type="cofactor">
    <cofactor evidence="1">
        <name>FMN</name>
        <dbReference type="ChEBI" id="CHEBI:58210"/>
    </cofactor>
</comment>
<evidence type="ECO:0000259" key="4">
    <source>
        <dbReference type="Pfam" id="PF00724"/>
    </source>
</evidence>
<dbReference type="InterPro" id="IPR045247">
    <property type="entry name" value="Oye-like"/>
</dbReference>
<evidence type="ECO:0000313" key="5">
    <source>
        <dbReference type="EMBL" id="TCP00517.1"/>
    </source>
</evidence>